<dbReference type="GO" id="GO:0008237">
    <property type="term" value="F:metallopeptidase activity"/>
    <property type="evidence" value="ECO:0007669"/>
    <property type="project" value="InterPro"/>
</dbReference>
<dbReference type="SUPFAM" id="SSF55486">
    <property type="entry name" value="Metalloproteases ('zincins'), catalytic domain"/>
    <property type="match status" value="1"/>
</dbReference>
<dbReference type="InterPro" id="IPR013858">
    <property type="entry name" value="Peptidase_M10B_C"/>
</dbReference>
<dbReference type="GO" id="GO:0005615">
    <property type="term" value="C:extracellular space"/>
    <property type="evidence" value="ECO:0007669"/>
    <property type="project" value="InterPro"/>
</dbReference>
<dbReference type="PANTHER" id="PTHR38340:SF1">
    <property type="entry name" value="S-LAYER PROTEIN"/>
    <property type="match status" value="1"/>
</dbReference>
<dbReference type="PRINTS" id="PR00313">
    <property type="entry name" value="CABNDNGRPT"/>
</dbReference>
<reference evidence="7" key="1">
    <citation type="submission" date="2024-04" db="EMBL/GenBank/DDBJ databases">
        <title>Phylogenomic analyses of a clade within the roseobacter group suggest taxonomic reassignments of species of the genera Aestuariivita, Citreicella, Loktanella, Nautella, Pelagibaca, Ruegeria, Thalassobius, Thiobacimonas and Tropicibacter, and the proposal o.</title>
        <authorList>
            <person name="Jeon C.O."/>
        </authorList>
    </citation>
    <scope>NUCLEOTIDE SEQUENCE [LARGE SCALE GENOMIC DNA]</scope>
    <source>
        <strain evidence="7">SS1-5</strain>
    </source>
</reference>
<dbReference type="InterPro" id="IPR050557">
    <property type="entry name" value="RTX_toxin/Mannuronan_C5-epim"/>
</dbReference>
<sequence>MPDLPADDTTTAILTYGTDVTGSLETYRDRDWYQIDVAPGAWVQVTQRGTGANPVSDSFLRVYDSEMNLLTADDELNASNSNLDAALLFDGGVGGTYYIEAASYRDRTTGDYVLNAQQVAAPRGSLADVLESGNQRSDRDISVYFVPEGDRANQGYRTSRDKQDDITSDGWTDYEMVRFIAAFDAIAAVTNVTFTITDNPNADYQLVLDDNELQNNGLLGYFYQPSSSRPSVGVFNAKGQGWSDESRGGLEKGGLGYATIVHELLHGLGLDHPHESASSVAGTHVAFEDLGANGYNQGIYTTMSYNGGYATTGHVGRFRHNEAGPMTLDIIALQDLYGANTTTARGDDSYVLFDDMAYWEAIWDAAGHDTIRYDGTADTTIDLRAADLAYGQGGAGHISSVDGFTGGYLIAYGVQIEGAVGGAGNDTLIASDADSRLEGNDGDDQLIGGTGDDTLIGGAGQDALFGGIGNDDLSGGAGDDSLTGNAGADRIAATAGQNEMHGGGGADVLTGGVDNDLIHGGSGDDMMTGGDGNDVLFGGRGRDIIDGGDGDDQITGGWGADTLTGGLGADSFVFHIASDSAAGRGQRDVITDFETGHDMIDLGLIATSAPDGLAFIGTRDFDGAGQLRLDQDGTDAVLQLDADGDGHADLEILLLNTTDLSASDLIL</sequence>
<dbReference type="Proteomes" id="UP001470809">
    <property type="component" value="Chromosome"/>
</dbReference>
<evidence type="ECO:0000313" key="6">
    <source>
        <dbReference type="EMBL" id="WZU67817.1"/>
    </source>
</evidence>
<evidence type="ECO:0000256" key="4">
    <source>
        <dbReference type="ARBA" id="ARBA00022737"/>
    </source>
</evidence>
<evidence type="ECO:0000256" key="1">
    <source>
        <dbReference type="ARBA" id="ARBA00001913"/>
    </source>
</evidence>
<protein>
    <submittedName>
        <fullName evidence="6">M10 family metallopeptidase C-terminal domain-containing protein</fullName>
    </submittedName>
</protein>
<reference evidence="6 7" key="2">
    <citation type="submission" date="2024-08" db="EMBL/GenBank/DDBJ databases">
        <title>Phylogenomic analyses of a clade within the roseobacter group suggest taxonomic reassignments of species of the genera Aestuariivita, Citreicella, Loktanella, Nautella, Pelagibaca, Ruegeria, Thalassobius, Thiobacimonas and Tropicibacter, and the proposal o.</title>
        <authorList>
            <person name="Jeon C.O."/>
        </authorList>
    </citation>
    <scope>NUCLEOTIDE SEQUENCE [LARGE SCALE GENOMIC DNA]</scope>
    <source>
        <strain evidence="6 7">SS1-5</strain>
    </source>
</reference>
<comment type="cofactor">
    <cofactor evidence="1">
        <name>Ca(2+)</name>
        <dbReference type="ChEBI" id="CHEBI:29108"/>
    </cofactor>
</comment>
<dbReference type="SUPFAM" id="SSF51120">
    <property type="entry name" value="beta-Roll"/>
    <property type="match status" value="2"/>
</dbReference>
<keyword evidence="4" id="KW-0677">Repeat</keyword>
<dbReference type="Gene3D" id="2.150.10.10">
    <property type="entry name" value="Serralysin-like metalloprotease, C-terminal"/>
    <property type="match status" value="3"/>
</dbReference>
<dbReference type="Pfam" id="PF08548">
    <property type="entry name" value="Peptidase_M10_C"/>
    <property type="match status" value="1"/>
</dbReference>
<evidence type="ECO:0000256" key="3">
    <source>
        <dbReference type="ARBA" id="ARBA00022525"/>
    </source>
</evidence>
<evidence type="ECO:0000256" key="2">
    <source>
        <dbReference type="ARBA" id="ARBA00004613"/>
    </source>
</evidence>
<dbReference type="RefSeq" id="WP_342077116.1">
    <property type="nucleotide sequence ID" value="NZ_CP151767.2"/>
</dbReference>
<dbReference type="InterPro" id="IPR011049">
    <property type="entry name" value="Serralysin-like_metalloprot_C"/>
</dbReference>
<gene>
    <name evidence="6" type="ORF">AABB31_02320</name>
</gene>
<dbReference type="Gene3D" id="3.40.390.10">
    <property type="entry name" value="Collagenase (Catalytic Domain)"/>
    <property type="match status" value="1"/>
</dbReference>
<dbReference type="Pfam" id="PF00353">
    <property type="entry name" value="HemolysinCabind"/>
    <property type="match status" value="3"/>
</dbReference>
<dbReference type="PANTHER" id="PTHR38340">
    <property type="entry name" value="S-LAYER PROTEIN"/>
    <property type="match status" value="1"/>
</dbReference>
<dbReference type="InterPro" id="IPR024079">
    <property type="entry name" value="MetalloPept_cat_dom_sf"/>
</dbReference>
<keyword evidence="3" id="KW-0964">Secreted</keyword>
<evidence type="ECO:0000313" key="7">
    <source>
        <dbReference type="Proteomes" id="UP001470809"/>
    </source>
</evidence>
<keyword evidence="7" id="KW-1185">Reference proteome</keyword>
<dbReference type="GO" id="GO:0005509">
    <property type="term" value="F:calcium ion binding"/>
    <property type="evidence" value="ECO:0007669"/>
    <property type="project" value="InterPro"/>
</dbReference>
<name>A0AAN0NIZ1_9RHOB</name>
<feature type="domain" description="Peptidase M10 serralysin C-terminal" evidence="5">
    <location>
        <begin position="335"/>
        <end position="666"/>
    </location>
</feature>
<proteinExistence type="predicted"/>
<comment type="subcellular location">
    <subcellularLocation>
        <location evidence="2">Secreted</location>
    </subcellularLocation>
</comment>
<dbReference type="InterPro" id="IPR018511">
    <property type="entry name" value="Hemolysin-typ_Ca-bd_CS"/>
</dbReference>
<dbReference type="EMBL" id="CP151767">
    <property type="protein sequence ID" value="WZU67817.1"/>
    <property type="molecule type" value="Genomic_DNA"/>
</dbReference>
<organism evidence="6 7">
    <name type="scientific">Yoonia rhodophyticola</name>
    <dbReference type="NCBI Taxonomy" id="3137370"/>
    <lineage>
        <taxon>Bacteria</taxon>
        <taxon>Pseudomonadati</taxon>
        <taxon>Pseudomonadota</taxon>
        <taxon>Alphaproteobacteria</taxon>
        <taxon>Rhodobacterales</taxon>
        <taxon>Paracoccaceae</taxon>
        <taxon>Yoonia</taxon>
    </lineage>
</organism>
<accession>A0AAN0NIZ1</accession>
<dbReference type="InterPro" id="IPR001343">
    <property type="entry name" value="Hemolysn_Ca-bd"/>
</dbReference>
<dbReference type="AlphaFoldDB" id="A0AAN0NIZ1"/>
<dbReference type="Gene3D" id="2.60.120.380">
    <property type="match status" value="1"/>
</dbReference>
<dbReference type="PROSITE" id="PS00330">
    <property type="entry name" value="HEMOLYSIN_CALCIUM"/>
    <property type="match status" value="6"/>
</dbReference>
<evidence type="ECO:0000259" key="5">
    <source>
        <dbReference type="Pfam" id="PF08548"/>
    </source>
</evidence>
<dbReference type="KEGG" id="yrh:AABB31_02320"/>